<protein>
    <submittedName>
        <fullName evidence="4">Class I SAM-dependent methyltransferase</fullName>
    </submittedName>
</protein>
<accession>A0A7V2SUU6</accession>
<dbReference type="InterPro" id="IPR029063">
    <property type="entry name" value="SAM-dependent_MTases_sf"/>
</dbReference>
<dbReference type="PANTHER" id="PTHR43861:SF1">
    <property type="entry name" value="TRANS-ACONITATE 2-METHYLTRANSFERASE"/>
    <property type="match status" value="1"/>
</dbReference>
<name>A0A7V2SUU6_9BACT</name>
<dbReference type="InterPro" id="IPR041698">
    <property type="entry name" value="Methyltransf_25"/>
</dbReference>
<keyword evidence="2" id="KW-0808">Transferase</keyword>
<sequence length="280" mass="32419">MGRFPGPDFWKALLTPGEEKGKRRELSAECWDKAALTYDDLESEPDYARQVSGVVEKMAQKGLFERQNTLLDIACGTGTYAIIFSQRLREVTGIDISGGMLERFRQKVEEKGITNCRIIKGDWSSYDMGEQFDIVFSSMNPLLGSYENIDRMLDTSRRYLVLVGWAGVRKNLFLEEIGKKILGHPPKSPKSDITIVFGYLYSLGYAPEIEYFHGTWRRRYPLEKQLKRIIWRLEFERDLKEAERQLVREELERIKDKDGLVTLETRVRTGCLVLDKQSQA</sequence>
<dbReference type="GO" id="GO:0008168">
    <property type="term" value="F:methyltransferase activity"/>
    <property type="evidence" value="ECO:0007669"/>
    <property type="project" value="UniProtKB-KW"/>
</dbReference>
<dbReference type="GO" id="GO:0032259">
    <property type="term" value="P:methylation"/>
    <property type="evidence" value="ECO:0007669"/>
    <property type="project" value="UniProtKB-KW"/>
</dbReference>
<evidence type="ECO:0000259" key="3">
    <source>
        <dbReference type="Pfam" id="PF13649"/>
    </source>
</evidence>
<comment type="caution">
    <text evidence="4">The sequence shown here is derived from an EMBL/GenBank/DDBJ whole genome shotgun (WGS) entry which is preliminary data.</text>
</comment>
<keyword evidence="1 4" id="KW-0489">Methyltransferase</keyword>
<dbReference type="Pfam" id="PF13649">
    <property type="entry name" value="Methyltransf_25"/>
    <property type="match status" value="1"/>
</dbReference>
<reference evidence="4" key="1">
    <citation type="journal article" date="2020" name="mSystems">
        <title>Genome- and Community-Level Interaction Insights into Carbon Utilization and Element Cycling Functions of Hydrothermarchaeota in Hydrothermal Sediment.</title>
        <authorList>
            <person name="Zhou Z."/>
            <person name="Liu Y."/>
            <person name="Xu W."/>
            <person name="Pan J."/>
            <person name="Luo Z.H."/>
            <person name="Li M."/>
        </authorList>
    </citation>
    <scope>NUCLEOTIDE SEQUENCE [LARGE SCALE GENOMIC DNA]</scope>
    <source>
        <strain evidence="4">HyVt-503</strain>
    </source>
</reference>
<dbReference type="CDD" id="cd02440">
    <property type="entry name" value="AdoMet_MTases"/>
    <property type="match status" value="1"/>
</dbReference>
<organism evidence="4">
    <name type="scientific">Dissulfuribacter thermophilus</name>
    <dbReference type="NCBI Taxonomy" id="1156395"/>
    <lineage>
        <taxon>Bacteria</taxon>
        <taxon>Pseudomonadati</taxon>
        <taxon>Thermodesulfobacteriota</taxon>
        <taxon>Dissulfuribacteria</taxon>
        <taxon>Dissulfuribacterales</taxon>
        <taxon>Dissulfuribacteraceae</taxon>
        <taxon>Dissulfuribacter</taxon>
    </lineage>
</organism>
<dbReference type="Gene3D" id="3.40.50.150">
    <property type="entry name" value="Vaccinia Virus protein VP39"/>
    <property type="match status" value="1"/>
</dbReference>
<dbReference type="EMBL" id="DRND01000044">
    <property type="protein sequence ID" value="HFC46340.1"/>
    <property type="molecule type" value="Genomic_DNA"/>
</dbReference>
<gene>
    <name evidence="4" type="ORF">ENJ63_00485</name>
</gene>
<dbReference type="Proteomes" id="UP000885797">
    <property type="component" value="Unassembled WGS sequence"/>
</dbReference>
<dbReference type="SUPFAM" id="SSF53335">
    <property type="entry name" value="S-adenosyl-L-methionine-dependent methyltransferases"/>
    <property type="match status" value="1"/>
</dbReference>
<dbReference type="PANTHER" id="PTHR43861">
    <property type="entry name" value="TRANS-ACONITATE 2-METHYLTRANSFERASE-RELATED"/>
    <property type="match status" value="1"/>
</dbReference>
<proteinExistence type="predicted"/>
<evidence type="ECO:0000313" key="4">
    <source>
        <dbReference type="EMBL" id="HFC46340.1"/>
    </source>
</evidence>
<dbReference type="AlphaFoldDB" id="A0A7V2SUU6"/>
<evidence type="ECO:0000256" key="2">
    <source>
        <dbReference type="ARBA" id="ARBA00022679"/>
    </source>
</evidence>
<feature type="domain" description="Methyltransferase" evidence="3">
    <location>
        <begin position="71"/>
        <end position="160"/>
    </location>
</feature>
<evidence type="ECO:0000256" key="1">
    <source>
        <dbReference type="ARBA" id="ARBA00022603"/>
    </source>
</evidence>